<dbReference type="EMBL" id="VUMO01000006">
    <property type="protein sequence ID" value="MSS19861.1"/>
    <property type="molecule type" value="Genomic_DNA"/>
</dbReference>
<feature type="compositionally biased region" description="Polar residues" evidence="3">
    <location>
        <begin position="315"/>
        <end position="324"/>
    </location>
</feature>
<evidence type="ECO:0000259" key="6">
    <source>
        <dbReference type="Pfam" id="PF24568"/>
    </source>
</evidence>
<keyword evidence="2" id="KW-0175">Coiled coil</keyword>
<reference evidence="7 8" key="1">
    <citation type="submission" date="2019-08" db="EMBL/GenBank/DDBJ databases">
        <title>In-depth cultivation of the pig gut microbiome towards novel bacterial diversity and tailored functional studies.</title>
        <authorList>
            <person name="Wylensek D."/>
            <person name="Hitch T.C.A."/>
            <person name="Clavel T."/>
        </authorList>
    </citation>
    <scope>NUCLEOTIDE SEQUENCE [LARGE SCALE GENOMIC DNA]</scope>
    <source>
        <strain evidence="7 8">RF-744-FAT-4</strain>
    </source>
</reference>
<feature type="coiled-coil region" evidence="2">
    <location>
        <begin position="136"/>
        <end position="180"/>
    </location>
</feature>
<name>A0A7X2NFV9_9FIRM</name>
<gene>
    <name evidence="7" type="ORF">FYJ52_05530</name>
</gene>
<evidence type="ECO:0008006" key="9">
    <source>
        <dbReference type="Google" id="ProtNLM"/>
    </source>
</evidence>
<keyword evidence="8" id="KW-1185">Reference proteome</keyword>
<accession>A0A7X2NFV9</accession>
<dbReference type="AlphaFoldDB" id="A0A7X2NFV9"/>
<feature type="coiled-coil region" evidence="2">
    <location>
        <begin position="41"/>
        <end position="68"/>
    </location>
</feature>
<sequence length="340" mass="37438">MNFILELKECERLKRLITFILSAAIICTPISALAAPTQQDVEQSKQELAQTTQKLKDIQSQIDKANEELTINQSLLPQREAEYKAAKKLMGKRVRAMYMMGQTSALEYIFSAKSFSQMLSNLASIRYVYASDNQIVEKADTAKKELEESTQSIQENQKKLQQQKEEITKLQQTQQGKLAEQLAKLSSQAGSAGSFSVPADVSSIAASNSPKVEKFIQIMVALCNDNSHGYSQANRWGPDFDCSSSIIYSLRMAGFPINANSTHDLGAALRANGWVLVSSPSRGDIELDPSSHVELSLGGNSSAGFHSNRGHPETGDQTGTEASVGTNWRSYPQYWHYAGQ</sequence>
<comment type="caution">
    <text evidence="7">The sequence shown here is derived from an EMBL/GenBank/DDBJ whole genome shotgun (WGS) entry which is preliminary data.</text>
</comment>
<dbReference type="Proteomes" id="UP000461754">
    <property type="component" value="Unassembled WGS sequence"/>
</dbReference>
<evidence type="ECO:0000256" key="1">
    <source>
        <dbReference type="ARBA" id="ARBA00022729"/>
    </source>
</evidence>
<proteinExistence type="predicted"/>
<organism evidence="7 8">
    <name type="scientific">Pseudoramibacter porci</name>
    <dbReference type="NCBI Taxonomy" id="2606631"/>
    <lineage>
        <taxon>Bacteria</taxon>
        <taxon>Bacillati</taxon>
        <taxon>Bacillota</taxon>
        <taxon>Clostridia</taxon>
        <taxon>Eubacteriales</taxon>
        <taxon>Eubacteriaceae</taxon>
        <taxon>Pseudoramibacter</taxon>
    </lineage>
</organism>
<evidence type="ECO:0000256" key="3">
    <source>
        <dbReference type="SAM" id="MobiDB-lite"/>
    </source>
</evidence>
<protein>
    <recommendedName>
        <fullName evidence="9">NlpC/P60 domain-containing protein</fullName>
    </recommendedName>
</protein>
<feature type="region of interest" description="Disordered" evidence="3">
    <location>
        <begin position="298"/>
        <end position="324"/>
    </location>
</feature>
<feature type="chain" id="PRO_5031223583" description="NlpC/P60 domain-containing protein" evidence="4">
    <location>
        <begin position="35"/>
        <end position="340"/>
    </location>
</feature>
<feature type="signal peptide" evidence="4">
    <location>
        <begin position="1"/>
        <end position="34"/>
    </location>
</feature>
<dbReference type="Pfam" id="PF05382">
    <property type="entry name" value="Amidase_5"/>
    <property type="match status" value="1"/>
</dbReference>
<keyword evidence="1 4" id="KW-0732">Signal</keyword>
<feature type="domain" description="Bacteriophage lysin" evidence="5">
    <location>
        <begin position="228"/>
        <end position="287"/>
    </location>
</feature>
<dbReference type="Gene3D" id="6.10.250.3150">
    <property type="match status" value="1"/>
</dbReference>
<evidence type="ECO:0000256" key="4">
    <source>
        <dbReference type="SAM" id="SignalP"/>
    </source>
</evidence>
<feature type="domain" description="Peptidoglycan hydrolase PcsB coiled-coil" evidence="6">
    <location>
        <begin position="84"/>
        <end position="148"/>
    </location>
</feature>
<dbReference type="Pfam" id="PF24568">
    <property type="entry name" value="CC_PcsB"/>
    <property type="match status" value="1"/>
</dbReference>
<evidence type="ECO:0000313" key="7">
    <source>
        <dbReference type="EMBL" id="MSS19861.1"/>
    </source>
</evidence>
<dbReference type="InterPro" id="IPR008044">
    <property type="entry name" value="Phage_lysin"/>
</dbReference>
<evidence type="ECO:0000256" key="2">
    <source>
        <dbReference type="SAM" id="Coils"/>
    </source>
</evidence>
<evidence type="ECO:0000313" key="8">
    <source>
        <dbReference type="Proteomes" id="UP000461754"/>
    </source>
</evidence>
<evidence type="ECO:0000259" key="5">
    <source>
        <dbReference type="Pfam" id="PF05382"/>
    </source>
</evidence>
<dbReference type="InterPro" id="IPR057309">
    <property type="entry name" value="PcsB_CC"/>
</dbReference>